<dbReference type="GO" id="GO:0039657">
    <property type="term" value="P:symbiont-mediated suppression of host gene expression"/>
    <property type="evidence" value="ECO:0007669"/>
    <property type="project" value="UniProtKB-KW"/>
</dbReference>
<keyword evidence="9" id="KW-1262">Eukaryotic host gene expression shutoff by virus</keyword>
<dbReference type="GO" id="GO:0039595">
    <property type="term" value="P:symbiont-mediated degradation of host mRNA"/>
    <property type="evidence" value="ECO:0007669"/>
    <property type="project" value="UniProtKB-KW"/>
</dbReference>
<keyword evidence="4" id="KW-1192">Host mRNA suppression by virus</keyword>
<evidence type="ECO:0000256" key="3">
    <source>
        <dbReference type="ARBA" id="ARBA00018606"/>
    </source>
</evidence>
<keyword evidence="8" id="KW-1190">Host gene expression shutoff by virus</keyword>
<keyword evidence="5" id="KW-0945">Host-virus interaction</keyword>
<keyword evidence="6" id="KW-1132">Decay of host mRNAs by virus</keyword>
<organism evidence="10">
    <name type="scientific">Human herpesvirus 3</name>
    <name type="common">HHV-3</name>
    <name type="synonym">Varicella-zoster virus</name>
    <dbReference type="NCBI Taxonomy" id="10335"/>
    <lineage>
        <taxon>Viruses</taxon>
        <taxon>Duplodnaviria</taxon>
        <taxon>Heunggongvirae</taxon>
        <taxon>Peploviricota</taxon>
        <taxon>Herviviricetes</taxon>
        <taxon>Herpesvirales</taxon>
        <taxon>Orthoherpesviridae</taxon>
        <taxon>Alphaherpesvirinae</taxon>
        <taxon>Varicellovirus</taxon>
        <taxon>Varicellovirus humanalpha3</taxon>
    </lineage>
</organism>
<keyword evidence="7" id="KW-0694">RNA-binding</keyword>
<comment type="similarity">
    <text evidence="2">Belongs to the herpesviridae VHS protein family.</text>
</comment>
<accession>A0A0F7GJE6</accession>
<evidence type="ECO:0000256" key="2">
    <source>
        <dbReference type="ARBA" id="ARBA00009669"/>
    </source>
</evidence>
<evidence type="ECO:0000256" key="4">
    <source>
        <dbReference type="ARBA" id="ARBA00022557"/>
    </source>
</evidence>
<organismHost>
    <name type="scientific">Homo sapiens</name>
    <name type="common">Human</name>
    <dbReference type="NCBI Taxonomy" id="9606"/>
</organismHost>
<evidence type="ECO:0000256" key="1">
    <source>
        <dbReference type="ARBA" id="ARBA00004328"/>
    </source>
</evidence>
<evidence type="ECO:0000256" key="7">
    <source>
        <dbReference type="ARBA" id="ARBA00022884"/>
    </source>
</evidence>
<sequence>MGLFGLTRFIHEHKLVKPSIISTPPGVLTPVAVDVWNVMYTLLERLYPVGKRENLHGPSVTIHCLGVLLRLLTQRSYYPIFVLERCTDGPLSRGAKAIMSRAMNHDERGTSDLTRVLLSSNTSCSIKYNKTSETYDSVFRNSSASCIPSEENKSQDMFLDGCPRQTDKMICLRDQNVCSLTSTIPSRGHPNHRLYHKLCASLIRWMGYAYVEAVDIEADEACANLFHTRTVALVYTTDTDLLFMGCDILLDAIPMFAPVVRCRDLLQYLGITYPEFLVAFVRCQTDLHTSDNLKSVQQVIQDTGLKIPHQMDTSTRSPTYDSWRHGEVFKSLTVATSGKTENGVSVSKYASNRSEVTVDASWALNLLPPSSSPLDNLERAFVEHIIAVVTPLTRGRLKLMKRVNIMQNTADPYMVINTLYHNLKGEKMARQYARIFKQFIPTPLPLNTVLTKYWN</sequence>
<dbReference type="EMBL" id="KP771889">
    <property type="protein sequence ID" value="AKG56086.1"/>
    <property type="molecule type" value="Genomic_DNA"/>
</dbReference>
<evidence type="ECO:0000256" key="8">
    <source>
        <dbReference type="ARBA" id="ARBA00022995"/>
    </source>
</evidence>
<dbReference type="GO" id="GO:0003723">
    <property type="term" value="F:RNA binding"/>
    <property type="evidence" value="ECO:0007669"/>
    <property type="project" value="UniProtKB-KW"/>
</dbReference>
<evidence type="ECO:0000313" key="11">
    <source>
        <dbReference type="EMBL" id="AKG57980.1"/>
    </source>
</evidence>
<gene>
    <name evidence="10" type="primary">ORF17</name>
</gene>
<evidence type="ECO:0000256" key="6">
    <source>
        <dbReference type="ARBA" id="ARBA00022616"/>
    </source>
</evidence>
<dbReference type="Gene3D" id="3.40.50.1010">
    <property type="entry name" value="5'-nuclease"/>
    <property type="match status" value="1"/>
</dbReference>
<protein>
    <recommendedName>
        <fullName evidence="3">Virion host shutoff protein</fullName>
    </recommendedName>
</protein>
<name>A0A0F7GJE6_HHV3</name>
<evidence type="ECO:0000256" key="5">
    <source>
        <dbReference type="ARBA" id="ARBA00022581"/>
    </source>
</evidence>
<evidence type="ECO:0000313" key="10">
    <source>
        <dbReference type="EMBL" id="AKG56086.1"/>
    </source>
</evidence>
<proteinExistence type="inferred from homology"/>
<dbReference type="SUPFAM" id="SSF88723">
    <property type="entry name" value="PIN domain-like"/>
    <property type="match status" value="1"/>
</dbReference>
<dbReference type="EMBL" id="KP771915">
    <property type="protein sequence ID" value="AKG57980.1"/>
    <property type="molecule type" value="Genomic_DNA"/>
</dbReference>
<evidence type="ECO:0000256" key="9">
    <source>
        <dbReference type="ARBA" id="ARBA00023247"/>
    </source>
</evidence>
<comment type="subcellular location">
    <subcellularLocation>
        <location evidence="1">Virion</location>
    </subcellularLocation>
</comment>
<reference evidence="10" key="1">
    <citation type="journal article" date="2015" name="J. Virol.">
        <title>Recombination of Globally Circulating Varicella-Zoster Virus.</title>
        <authorList>
            <person name="Norberg P."/>
            <person name="Depledge D.P."/>
            <person name="Kundu S."/>
            <person name="Atkinson C."/>
            <person name="Brown J."/>
            <person name="Haque T."/>
            <person name="Hussaini Y."/>
            <person name="MacMahon E."/>
            <person name="Molyneaux P."/>
            <person name="Papaevangelou V."/>
            <person name="Sengupta N."/>
            <person name="Koay E.S."/>
            <person name="Tang J.W."/>
            <person name="Underhill G.S."/>
            <person name="Grahn A."/>
            <person name="Studahl M."/>
            <person name="Breuer J."/>
            <person name="Bergstrom T."/>
        </authorList>
    </citation>
    <scope>NUCLEOTIDE SEQUENCE</scope>
    <source>
        <strain evidence="10">Cli/UK/CSF/2909/2011</strain>
        <strain evidence="11">Var/Cli/Ves/GER/31/2005</strain>
    </source>
</reference>
<dbReference type="InterPro" id="IPR029060">
    <property type="entry name" value="PIN-like_dom_sf"/>
</dbReference>